<name>A0ACA9RCZ7_9GLOM</name>
<gene>
    <name evidence="1" type="ORF">SPELUC_LOCUS16906</name>
</gene>
<keyword evidence="2" id="KW-1185">Reference proteome</keyword>
<evidence type="ECO:0000313" key="2">
    <source>
        <dbReference type="Proteomes" id="UP000789366"/>
    </source>
</evidence>
<reference evidence="1" key="1">
    <citation type="submission" date="2021-06" db="EMBL/GenBank/DDBJ databases">
        <authorList>
            <person name="Kallberg Y."/>
            <person name="Tangrot J."/>
            <person name="Rosling A."/>
        </authorList>
    </citation>
    <scope>NUCLEOTIDE SEQUENCE</scope>
    <source>
        <strain evidence="1">28 12/20/2015</strain>
    </source>
</reference>
<proteinExistence type="predicted"/>
<dbReference type="EMBL" id="CAJVPW010065585">
    <property type="protein sequence ID" value="CAG8787238.1"/>
    <property type="molecule type" value="Genomic_DNA"/>
</dbReference>
<dbReference type="Proteomes" id="UP000789366">
    <property type="component" value="Unassembled WGS sequence"/>
</dbReference>
<evidence type="ECO:0000313" key="1">
    <source>
        <dbReference type="EMBL" id="CAG8787238.1"/>
    </source>
</evidence>
<accession>A0ACA9RCZ7</accession>
<comment type="caution">
    <text evidence="1">The sequence shown here is derived from an EMBL/GenBank/DDBJ whole genome shotgun (WGS) entry which is preliminary data.</text>
</comment>
<organism evidence="1 2">
    <name type="scientific">Cetraspora pellucida</name>
    <dbReference type="NCBI Taxonomy" id="1433469"/>
    <lineage>
        <taxon>Eukaryota</taxon>
        <taxon>Fungi</taxon>
        <taxon>Fungi incertae sedis</taxon>
        <taxon>Mucoromycota</taxon>
        <taxon>Glomeromycotina</taxon>
        <taxon>Glomeromycetes</taxon>
        <taxon>Diversisporales</taxon>
        <taxon>Gigasporaceae</taxon>
        <taxon>Cetraspora</taxon>
    </lineage>
</organism>
<protein>
    <submittedName>
        <fullName evidence="1">295_t:CDS:1</fullName>
    </submittedName>
</protein>
<feature type="non-terminal residue" evidence="1">
    <location>
        <position position="1"/>
    </location>
</feature>
<feature type="non-terminal residue" evidence="1">
    <location>
        <position position="46"/>
    </location>
</feature>
<sequence length="46" mass="5356">NKELWLLSQDMSKAYNTIHIPLLKKALKRINIPEAMTDLITNIFTD</sequence>